<dbReference type="AlphaFoldDB" id="A0A2P6VN54"/>
<dbReference type="Proteomes" id="UP000239649">
    <property type="component" value="Unassembled WGS sequence"/>
</dbReference>
<comment type="caution">
    <text evidence="2">The sequence shown here is derived from an EMBL/GenBank/DDBJ whole genome shotgun (WGS) entry which is preliminary data.</text>
</comment>
<evidence type="ECO:0000256" key="1">
    <source>
        <dbReference type="SAM" id="MobiDB-lite"/>
    </source>
</evidence>
<organism evidence="2 3">
    <name type="scientific">Micractinium conductrix</name>
    <dbReference type="NCBI Taxonomy" id="554055"/>
    <lineage>
        <taxon>Eukaryota</taxon>
        <taxon>Viridiplantae</taxon>
        <taxon>Chlorophyta</taxon>
        <taxon>core chlorophytes</taxon>
        <taxon>Trebouxiophyceae</taxon>
        <taxon>Chlorellales</taxon>
        <taxon>Chlorellaceae</taxon>
        <taxon>Chlorella clade</taxon>
        <taxon>Micractinium</taxon>
    </lineage>
</organism>
<keyword evidence="3" id="KW-1185">Reference proteome</keyword>
<dbReference type="EMBL" id="LHPF02000002">
    <property type="protein sequence ID" value="PSC75487.1"/>
    <property type="molecule type" value="Genomic_DNA"/>
</dbReference>
<name>A0A2P6VN54_9CHLO</name>
<sequence>MVEPQLTGPRHGGARIKPGRPPKLTAKSRFFLVLCRMHTNTEPQAGSCLLHSPILRARTTGTHEPWWTHRCSAAVPGVVLDRTPPPARPGLRHGQGLQLSACPGAHMELV</sequence>
<protein>
    <submittedName>
        <fullName evidence="2">Uncharacterized protein</fullName>
    </submittedName>
</protein>
<evidence type="ECO:0000313" key="2">
    <source>
        <dbReference type="EMBL" id="PSC75487.1"/>
    </source>
</evidence>
<reference evidence="2 3" key="1">
    <citation type="journal article" date="2018" name="Plant J.">
        <title>Genome sequences of Chlorella sorokiniana UTEX 1602 and Micractinium conductrix SAG 241.80: implications to maltose excretion by a green alga.</title>
        <authorList>
            <person name="Arriola M.B."/>
            <person name="Velmurugan N."/>
            <person name="Zhang Y."/>
            <person name="Plunkett M.H."/>
            <person name="Hondzo H."/>
            <person name="Barney B.M."/>
        </authorList>
    </citation>
    <scope>NUCLEOTIDE SEQUENCE [LARGE SCALE GENOMIC DNA]</scope>
    <source>
        <strain evidence="2 3">SAG 241.80</strain>
    </source>
</reference>
<proteinExistence type="predicted"/>
<feature type="region of interest" description="Disordered" evidence="1">
    <location>
        <begin position="1"/>
        <end position="23"/>
    </location>
</feature>
<gene>
    <name evidence="2" type="ORF">C2E20_1429</name>
</gene>
<evidence type="ECO:0000313" key="3">
    <source>
        <dbReference type="Proteomes" id="UP000239649"/>
    </source>
</evidence>
<accession>A0A2P6VN54</accession>